<proteinExistence type="predicted"/>
<feature type="domain" description="Outer membrane protein beta-barrel" evidence="3">
    <location>
        <begin position="8"/>
        <end position="192"/>
    </location>
</feature>
<dbReference type="EMBL" id="QFOI01000442">
    <property type="protein sequence ID" value="PZP42295.1"/>
    <property type="molecule type" value="Genomic_DNA"/>
</dbReference>
<protein>
    <submittedName>
        <fullName evidence="4">PorT family protein</fullName>
    </submittedName>
</protein>
<comment type="caution">
    <text evidence="4">The sequence shown here is derived from an EMBL/GenBank/DDBJ whole genome shotgun (WGS) entry which is preliminary data.</text>
</comment>
<name>A0A2W5EDD6_9SPHI</name>
<evidence type="ECO:0000256" key="1">
    <source>
        <dbReference type="ARBA" id="ARBA00022729"/>
    </source>
</evidence>
<feature type="signal peptide" evidence="2">
    <location>
        <begin position="1"/>
        <end position="19"/>
    </location>
</feature>
<sequence>MKKLFITASCLLALSFAKAQSFHFGLKAGPNLGKISGQSFKDGFEWGYQAGAWATLDVSEKIGIQPEIIFSQTNTKTMTSSDAQFGNILKPNLKAHLNYLSIPVLLNINTSDLVTFQVGPQFSINTTKGDNLVTTGKDAFKGGDVAAVGGLQLNLSKFRIYGRYVIGITKINDVTTQEKWRSQNFQFGLGYKLF</sequence>
<evidence type="ECO:0000313" key="4">
    <source>
        <dbReference type="EMBL" id="PZP42295.1"/>
    </source>
</evidence>
<gene>
    <name evidence="4" type="ORF">DI598_17085</name>
</gene>
<evidence type="ECO:0000259" key="3">
    <source>
        <dbReference type="Pfam" id="PF13505"/>
    </source>
</evidence>
<dbReference type="InterPro" id="IPR027385">
    <property type="entry name" value="Beta-barrel_OMP"/>
</dbReference>
<dbReference type="AlphaFoldDB" id="A0A2W5EDD6"/>
<feature type="chain" id="PRO_5015930443" evidence="2">
    <location>
        <begin position="20"/>
        <end position="194"/>
    </location>
</feature>
<dbReference type="Pfam" id="PF13505">
    <property type="entry name" value="OMP_b-brl"/>
    <property type="match status" value="1"/>
</dbReference>
<accession>A0A2W5EDD6</accession>
<reference evidence="4 5" key="1">
    <citation type="submission" date="2017-11" db="EMBL/GenBank/DDBJ databases">
        <title>Infants hospitalized years apart are colonized by the same room-sourced microbial strains.</title>
        <authorList>
            <person name="Brooks B."/>
            <person name="Olm M.R."/>
            <person name="Firek B.A."/>
            <person name="Baker R."/>
            <person name="Thomas B.C."/>
            <person name="Morowitz M.J."/>
            <person name="Banfield J.F."/>
        </authorList>
    </citation>
    <scope>NUCLEOTIDE SEQUENCE [LARGE SCALE GENOMIC DNA]</scope>
    <source>
        <strain evidence="4">S2_009_000_R2_76</strain>
    </source>
</reference>
<evidence type="ECO:0000256" key="2">
    <source>
        <dbReference type="SAM" id="SignalP"/>
    </source>
</evidence>
<dbReference type="Proteomes" id="UP000249645">
    <property type="component" value="Unassembled WGS sequence"/>
</dbReference>
<organism evidence="4 5">
    <name type="scientific">Pseudopedobacter saltans</name>
    <dbReference type="NCBI Taxonomy" id="151895"/>
    <lineage>
        <taxon>Bacteria</taxon>
        <taxon>Pseudomonadati</taxon>
        <taxon>Bacteroidota</taxon>
        <taxon>Sphingobacteriia</taxon>
        <taxon>Sphingobacteriales</taxon>
        <taxon>Sphingobacteriaceae</taxon>
        <taxon>Pseudopedobacter</taxon>
    </lineage>
</organism>
<evidence type="ECO:0000313" key="5">
    <source>
        <dbReference type="Proteomes" id="UP000249645"/>
    </source>
</evidence>
<keyword evidence="1 2" id="KW-0732">Signal</keyword>